<dbReference type="PANTHER" id="PTHR48475">
    <property type="entry name" value="RIBONUCLEASE H"/>
    <property type="match status" value="1"/>
</dbReference>
<evidence type="ECO:0000313" key="4">
    <source>
        <dbReference type="Proteomes" id="UP000257109"/>
    </source>
</evidence>
<dbReference type="EMBL" id="QJKJ01013732">
    <property type="protein sequence ID" value="RDX65800.1"/>
    <property type="molecule type" value="Genomic_DNA"/>
</dbReference>
<dbReference type="SUPFAM" id="SSF56672">
    <property type="entry name" value="DNA/RNA polymerases"/>
    <property type="match status" value="1"/>
</dbReference>
<dbReference type="Proteomes" id="UP000257109">
    <property type="component" value="Unassembled WGS sequence"/>
</dbReference>
<name>A0A371EIC5_MUCPR</name>
<evidence type="ECO:0000256" key="1">
    <source>
        <dbReference type="SAM" id="Coils"/>
    </source>
</evidence>
<dbReference type="InterPro" id="IPR043128">
    <property type="entry name" value="Rev_trsase/Diguanyl_cyclase"/>
</dbReference>
<feature type="coiled-coil region" evidence="1">
    <location>
        <begin position="5"/>
        <end position="56"/>
    </location>
</feature>
<dbReference type="Gene3D" id="3.30.70.270">
    <property type="match status" value="1"/>
</dbReference>
<accession>A0A371EIC5</accession>
<evidence type="ECO:0000259" key="2">
    <source>
        <dbReference type="Pfam" id="PF17919"/>
    </source>
</evidence>
<reference evidence="3" key="1">
    <citation type="submission" date="2018-05" db="EMBL/GenBank/DDBJ databases">
        <title>Draft genome of Mucuna pruriens seed.</title>
        <authorList>
            <person name="Nnadi N.E."/>
            <person name="Vos R."/>
            <person name="Hasami M.H."/>
            <person name="Devisetty U.K."/>
            <person name="Aguiy J.C."/>
        </authorList>
    </citation>
    <scope>NUCLEOTIDE SEQUENCE [LARGE SCALE GENOMIC DNA]</scope>
    <source>
        <strain evidence="3">JCA_2017</strain>
    </source>
</reference>
<dbReference type="AlphaFoldDB" id="A0A371EIC5"/>
<dbReference type="Pfam" id="PF17919">
    <property type="entry name" value="RT_RNaseH_2"/>
    <property type="match status" value="1"/>
</dbReference>
<feature type="non-terminal residue" evidence="3">
    <location>
        <position position="1"/>
    </location>
</feature>
<organism evidence="3 4">
    <name type="scientific">Mucuna pruriens</name>
    <name type="common">Velvet bean</name>
    <name type="synonym">Dolichos pruriens</name>
    <dbReference type="NCBI Taxonomy" id="157652"/>
    <lineage>
        <taxon>Eukaryota</taxon>
        <taxon>Viridiplantae</taxon>
        <taxon>Streptophyta</taxon>
        <taxon>Embryophyta</taxon>
        <taxon>Tracheophyta</taxon>
        <taxon>Spermatophyta</taxon>
        <taxon>Magnoliopsida</taxon>
        <taxon>eudicotyledons</taxon>
        <taxon>Gunneridae</taxon>
        <taxon>Pentapetalae</taxon>
        <taxon>rosids</taxon>
        <taxon>fabids</taxon>
        <taxon>Fabales</taxon>
        <taxon>Fabaceae</taxon>
        <taxon>Papilionoideae</taxon>
        <taxon>50 kb inversion clade</taxon>
        <taxon>NPAAA clade</taxon>
        <taxon>indigoferoid/millettioid clade</taxon>
        <taxon>Phaseoleae</taxon>
        <taxon>Mucuna</taxon>
    </lineage>
</organism>
<comment type="caution">
    <text evidence="3">The sequence shown here is derived from an EMBL/GenBank/DDBJ whole genome shotgun (WGS) entry which is preliminary data.</text>
</comment>
<dbReference type="InterPro" id="IPR043502">
    <property type="entry name" value="DNA/RNA_pol_sf"/>
</dbReference>
<evidence type="ECO:0000313" key="3">
    <source>
        <dbReference type="EMBL" id="RDX65800.1"/>
    </source>
</evidence>
<feature type="domain" description="Reverse transcriptase/retrotransposon-derived protein RNase H-like" evidence="2">
    <location>
        <begin position="39"/>
        <end position="121"/>
    </location>
</feature>
<keyword evidence="1" id="KW-0175">Coiled coil</keyword>
<dbReference type="InterPro" id="IPR041577">
    <property type="entry name" value="RT_RNaseH_2"/>
</dbReference>
<sequence>MEVVVDNLEQQHEELRGDALKATCSPIFKLLCKSQRTKWNEECQKAFEKIKQYLKEPPILIPPISGRPLIMYLTLLMESMGCVLGQHDKSGKKEQAIYYLSKKFTNCEMRYSSIERTCCALP</sequence>
<protein>
    <recommendedName>
        <fullName evidence="2">Reverse transcriptase/retrotransposon-derived protein RNase H-like domain-containing protein</fullName>
    </recommendedName>
</protein>
<gene>
    <name evidence="3" type="ORF">CR513_55517</name>
</gene>
<proteinExistence type="predicted"/>
<dbReference type="PANTHER" id="PTHR48475:SF1">
    <property type="entry name" value="RNASE H TYPE-1 DOMAIN-CONTAINING PROTEIN"/>
    <property type="match status" value="1"/>
</dbReference>
<dbReference type="OrthoDB" id="420169at2759"/>
<keyword evidence="4" id="KW-1185">Reference proteome</keyword>